<dbReference type="OrthoDB" id="6247875at2759"/>
<dbReference type="InterPro" id="IPR051356">
    <property type="entry name" value="SOX/SOX-like_TF"/>
</dbReference>
<feature type="non-terminal residue" evidence="5">
    <location>
        <position position="73"/>
    </location>
</feature>
<evidence type="ECO:0000256" key="3">
    <source>
        <dbReference type="PROSITE-ProRule" id="PRU00267"/>
    </source>
</evidence>
<dbReference type="Gene3D" id="1.10.30.10">
    <property type="entry name" value="High mobility group box domain"/>
    <property type="match status" value="1"/>
</dbReference>
<dbReference type="PANTHER" id="PTHR45789">
    <property type="entry name" value="FI18025P1"/>
    <property type="match status" value="1"/>
</dbReference>
<reference evidence="5" key="1">
    <citation type="submission" date="2011-04" db="EMBL/GenBank/DDBJ databases">
        <title>Evolution of plant cell wall degrading machinery underlies the functional diversity of forest fungi.</title>
        <authorList>
            <consortium name="US DOE Joint Genome Institute (JGI-PGF)"/>
            <person name="Eastwood D.C."/>
            <person name="Floudas D."/>
            <person name="Binder M."/>
            <person name="Majcherczyk A."/>
            <person name="Schneider P."/>
            <person name="Aerts A."/>
            <person name="Asiegbu F.O."/>
            <person name="Baker S.E."/>
            <person name="Barry K."/>
            <person name="Bendiksby M."/>
            <person name="Blumentritt M."/>
            <person name="Coutinho P.M."/>
            <person name="Cullen D."/>
            <person name="Cullen D."/>
            <person name="Gathman A."/>
            <person name="Goodell B."/>
            <person name="Henrissat B."/>
            <person name="Ihrmark K."/>
            <person name="Kauserud H."/>
            <person name="Kohler A."/>
            <person name="LaButti K."/>
            <person name="Lapidus A."/>
            <person name="Lavin J.L."/>
            <person name="Lee Y.-H."/>
            <person name="Lindquist E."/>
            <person name="Lilly W."/>
            <person name="Lucas S."/>
            <person name="Morin E."/>
            <person name="Murat C."/>
            <person name="Oguiza J.A."/>
            <person name="Park J."/>
            <person name="Pisabarro A.G."/>
            <person name="Riley R."/>
            <person name="Rosling A."/>
            <person name="Salamov A."/>
            <person name="Schmidt O."/>
            <person name="Schmutz J."/>
            <person name="Skrede I."/>
            <person name="Stenlid J."/>
            <person name="Wiebenga A."/>
            <person name="Xie X."/>
            <person name="Kues U."/>
            <person name="Hibbett D.S."/>
            <person name="Hoffmeister D."/>
            <person name="Hogberg N."/>
            <person name="Martin F."/>
            <person name="Grigoriev I.V."/>
            <person name="Watkinson S.C."/>
        </authorList>
    </citation>
    <scope>NUCLEOTIDE SEQUENCE</scope>
    <source>
        <strain evidence="5">S7.9</strain>
    </source>
</reference>
<dbReference type="CDD" id="cd01389">
    <property type="entry name" value="HMG-box_ROX1-like"/>
    <property type="match status" value="1"/>
</dbReference>
<organism>
    <name type="scientific">Serpula lacrymans var. lacrymans (strain S7.9)</name>
    <name type="common">Dry rot fungus</name>
    <dbReference type="NCBI Taxonomy" id="578457"/>
    <lineage>
        <taxon>Eukaryota</taxon>
        <taxon>Fungi</taxon>
        <taxon>Dikarya</taxon>
        <taxon>Basidiomycota</taxon>
        <taxon>Agaricomycotina</taxon>
        <taxon>Agaricomycetes</taxon>
        <taxon>Agaricomycetidae</taxon>
        <taxon>Boletales</taxon>
        <taxon>Coniophorineae</taxon>
        <taxon>Serpulaceae</taxon>
        <taxon>Serpula</taxon>
    </lineage>
</organism>
<dbReference type="SUPFAM" id="SSF47095">
    <property type="entry name" value="HMG-box"/>
    <property type="match status" value="1"/>
</dbReference>
<dbReference type="AlphaFoldDB" id="F8NKR2"/>
<dbReference type="GO" id="GO:0000981">
    <property type="term" value="F:DNA-binding transcription factor activity, RNA polymerase II-specific"/>
    <property type="evidence" value="ECO:0007669"/>
    <property type="project" value="TreeGrafter"/>
</dbReference>
<dbReference type="KEGG" id="sla:SERLADRAFT_340794"/>
<keyword evidence="1 3" id="KW-0238">DNA-binding</keyword>
<gene>
    <name evidence="5" type="ORF">SERLADRAFT_340794</name>
</gene>
<protein>
    <recommendedName>
        <fullName evidence="4">HMG box domain-containing protein</fullName>
    </recommendedName>
</protein>
<dbReference type="RefSeq" id="XP_007314673.1">
    <property type="nucleotide sequence ID" value="XM_007314611.1"/>
</dbReference>
<dbReference type="EMBL" id="GL945430">
    <property type="protein sequence ID" value="EGO28474.1"/>
    <property type="molecule type" value="Genomic_DNA"/>
</dbReference>
<dbReference type="GO" id="GO:0005634">
    <property type="term" value="C:nucleus"/>
    <property type="evidence" value="ECO:0007669"/>
    <property type="project" value="UniProtKB-UniRule"/>
</dbReference>
<dbReference type="HOGENOM" id="CLU_082854_6_2_1"/>
<feature type="non-terminal residue" evidence="5">
    <location>
        <position position="1"/>
    </location>
</feature>
<evidence type="ECO:0000313" key="5">
    <source>
        <dbReference type="EMBL" id="EGO28474.1"/>
    </source>
</evidence>
<evidence type="ECO:0000259" key="4">
    <source>
        <dbReference type="PROSITE" id="PS50118"/>
    </source>
</evidence>
<dbReference type="InterPro" id="IPR036910">
    <property type="entry name" value="HMG_box_dom_sf"/>
</dbReference>
<dbReference type="PANTHER" id="PTHR45789:SF2">
    <property type="entry name" value="FI18025P1"/>
    <property type="match status" value="1"/>
</dbReference>
<evidence type="ECO:0000256" key="2">
    <source>
        <dbReference type="ARBA" id="ARBA00023242"/>
    </source>
</evidence>
<dbReference type="SMART" id="SM00398">
    <property type="entry name" value="HMG"/>
    <property type="match status" value="1"/>
</dbReference>
<keyword evidence="2 3" id="KW-0539">Nucleus</keyword>
<dbReference type="InterPro" id="IPR009071">
    <property type="entry name" value="HMG_box_dom"/>
</dbReference>
<dbReference type="GeneID" id="18808950"/>
<dbReference type="Proteomes" id="UP000008064">
    <property type="component" value="Unassembled WGS sequence"/>
</dbReference>
<evidence type="ECO:0000256" key="1">
    <source>
        <dbReference type="ARBA" id="ARBA00023125"/>
    </source>
</evidence>
<dbReference type="GO" id="GO:0000978">
    <property type="term" value="F:RNA polymerase II cis-regulatory region sequence-specific DNA binding"/>
    <property type="evidence" value="ECO:0007669"/>
    <property type="project" value="TreeGrafter"/>
</dbReference>
<accession>F8NKR2</accession>
<feature type="DNA-binding region" description="HMG box" evidence="3">
    <location>
        <begin position="1"/>
        <end position="70"/>
    </location>
</feature>
<proteinExistence type="predicted"/>
<feature type="domain" description="HMG box" evidence="4">
    <location>
        <begin position="1"/>
        <end position="70"/>
    </location>
</feature>
<dbReference type="Pfam" id="PF00505">
    <property type="entry name" value="HMG_box"/>
    <property type="match status" value="1"/>
</dbReference>
<name>F8NKR2_SERL9</name>
<sequence length="73" mass="8627">VPRPPNAFMIFRSDLWAKQKLKASVERDHRHVSRIAGHYWNSLTEAQRAPYRKKAETAKALHAEMYPDYKYTP</sequence>
<dbReference type="PROSITE" id="PS50118">
    <property type="entry name" value="HMG_BOX_2"/>
    <property type="match status" value="1"/>
</dbReference>